<protein>
    <submittedName>
        <fullName evidence="1">Uncharacterized protein</fullName>
    </submittedName>
</protein>
<gene>
    <name evidence="1" type="ORF">DPMN_191835</name>
</gene>
<proteinExistence type="predicted"/>
<dbReference type="Proteomes" id="UP000828390">
    <property type="component" value="Unassembled WGS sequence"/>
</dbReference>
<reference evidence="1" key="1">
    <citation type="journal article" date="2019" name="bioRxiv">
        <title>The Genome of the Zebra Mussel, Dreissena polymorpha: A Resource for Invasive Species Research.</title>
        <authorList>
            <person name="McCartney M.A."/>
            <person name="Auch B."/>
            <person name="Kono T."/>
            <person name="Mallez S."/>
            <person name="Zhang Y."/>
            <person name="Obille A."/>
            <person name="Becker A."/>
            <person name="Abrahante J.E."/>
            <person name="Garbe J."/>
            <person name="Badalamenti J.P."/>
            <person name="Herman A."/>
            <person name="Mangelson H."/>
            <person name="Liachko I."/>
            <person name="Sullivan S."/>
            <person name="Sone E.D."/>
            <person name="Koren S."/>
            <person name="Silverstein K.A.T."/>
            <person name="Beckman K.B."/>
            <person name="Gohl D.M."/>
        </authorList>
    </citation>
    <scope>NUCLEOTIDE SEQUENCE</scope>
    <source>
        <strain evidence="1">Duluth1</strain>
        <tissue evidence="1">Whole animal</tissue>
    </source>
</reference>
<evidence type="ECO:0000313" key="1">
    <source>
        <dbReference type="EMBL" id="KAH3689196.1"/>
    </source>
</evidence>
<comment type="caution">
    <text evidence="1">The sequence shown here is derived from an EMBL/GenBank/DDBJ whole genome shotgun (WGS) entry which is preliminary data.</text>
</comment>
<organism evidence="1 2">
    <name type="scientific">Dreissena polymorpha</name>
    <name type="common">Zebra mussel</name>
    <name type="synonym">Mytilus polymorpha</name>
    <dbReference type="NCBI Taxonomy" id="45954"/>
    <lineage>
        <taxon>Eukaryota</taxon>
        <taxon>Metazoa</taxon>
        <taxon>Spiralia</taxon>
        <taxon>Lophotrochozoa</taxon>
        <taxon>Mollusca</taxon>
        <taxon>Bivalvia</taxon>
        <taxon>Autobranchia</taxon>
        <taxon>Heteroconchia</taxon>
        <taxon>Euheterodonta</taxon>
        <taxon>Imparidentia</taxon>
        <taxon>Neoheterodontei</taxon>
        <taxon>Myida</taxon>
        <taxon>Dreissenoidea</taxon>
        <taxon>Dreissenidae</taxon>
        <taxon>Dreissena</taxon>
    </lineage>
</organism>
<accession>A0A9D3XXN4</accession>
<sequence>MSVIDFKNVRAYLDVKLCVKNILMETKLDSSFQNTIYEVPGYKLERKDRNIHGGGIAAYTRSDVASSRRKDLECDNLENIIIEVPSVKTEHYGRRSFRYAAPVL</sequence>
<dbReference type="AlphaFoldDB" id="A0A9D3XXN4"/>
<name>A0A9D3XXN4_DREPO</name>
<dbReference type="EMBL" id="JAIWYP010000139">
    <property type="protein sequence ID" value="KAH3689196.1"/>
    <property type="molecule type" value="Genomic_DNA"/>
</dbReference>
<reference evidence="1" key="2">
    <citation type="submission" date="2020-11" db="EMBL/GenBank/DDBJ databases">
        <authorList>
            <person name="McCartney M.A."/>
            <person name="Auch B."/>
            <person name="Kono T."/>
            <person name="Mallez S."/>
            <person name="Becker A."/>
            <person name="Gohl D.M."/>
            <person name="Silverstein K.A.T."/>
            <person name="Koren S."/>
            <person name="Bechman K.B."/>
            <person name="Herman A."/>
            <person name="Abrahante J.E."/>
            <person name="Garbe J."/>
        </authorList>
    </citation>
    <scope>NUCLEOTIDE SEQUENCE</scope>
    <source>
        <strain evidence="1">Duluth1</strain>
        <tissue evidence="1">Whole animal</tissue>
    </source>
</reference>
<evidence type="ECO:0000313" key="2">
    <source>
        <dbReference type="Proteomes" id="UP000828390"/>
    </source>
</evidence>
<keyword evidence="2" id="KW-1185">Reference proteome</keyword>